<dbReference type="Proteomes" id="UP001595824">
    <property type="component" value="Unassembled WGS sequence"/>
</dbReference>
<feature type="transmembrane region" description="Helical" evidence="1">
    <location>
        <begin position="21"/>
        <end position="41"/>
    </location>
</feature>
<keyword evidence="3" id="KW-1185">Reference proteome</keyword>
<name>A0ABV8T5W3_9ACTN</name>
<sequence length="152" mass="16348">MSKDLVTRGLSERLVKGWFKSAARGIGIAAVGVSVLVGLAGPAHAGGGYYKAATKNGCGRTEGHYYYTYVAHKQGRATYKTQWNFDVRRASGCGGNYALYATYSKWTGSKWDYSHSTKYVRIANSGNGSNVADVMIYVCEIGKPSTCGNIHG</sequence>
<accession>A0ABV8T5W3</accession>
<reference evidence="3" key="1">
    <citation type="journal article" date="2019" name="Int. J. Syst. Evol. Microbiol.">
        <title>The Global Catalogue of Microorganisms (GCM) 10K type strain sequencing project: providing services to taxonomists for standard genome sequencing and annotation.</title>
        <authorList>
            <consortium name="The Broad Institute Genomics Platform"/>
            <consortium name="The Broad Institute Genome Sequencing Center for Infectious Disease"/>
            <person name="Wu L."/>
            <person name="Ma J."/>
        </authorList>
    </citation>
    <scope>NUCLEOTIDE SEQUENCE [LARGE SCALE GENOMIC DNA]</scope>
    <source>
        <strain evidence="3">PCU 347</strain>
    </source>
</reference>
<evidence type="ECO:0000313" key="2">
    <source>
        <dbReference type="EMBL" id="MFC4326493.1"/>
    </source>
</evidence>
<keyword evidence="1" id="KW-0472">Membrane</keyword>
<comment type="caution">
    <text evidence="2">The sequence shown here is derived from an EMBL/GenBank/DDBJ whole genome shotgun (WGS) entry which is preliminary data.</text>
</comment>
<keyword evidence="1" id="KW-1133">Transmembrane helix</keyword>
<proteinExistence type="predicted"/>
<organism evidence="2 3">
    <name type="scientific">Streptomyces andamanensis</name>
    <dbReference type="NCBI Taxonomy" id="1565035"/>
    <lineage>
        <taxon>Bacteria</taxon>
        <taxon>Bacillati</taxon>
        <taxon>Actinomycetota</taxon>
        <taxon>Actinomycetes</taxon>
        <taxon>Kitasatosporales</taxon>
        <taxon>Streptomycetaceae</taxon>
        <taxon>Streptomyces</taxon>
    </lineage>
</organism>
<evidence type="ECO:0000256" key="1">
    <source>
        <dbReference type="SAM" id="Phobius"/>
    </source>
</evidence>
<protein>
    <submittedName>
        <fullName evidence="2">Uncharacterized protein</fullName>
    </submittedName>
</protein>
<keyword evidence="1" id="KW-0812">Transmembrane</keyword>
<dbReference type="RefSeq" id="WP_381736560.1">
    <property type="nucleotide sequence ID" value="NZ_JBHSDP010000003.1"/>
</dbReference>
<dbReference type="EMBL" id="JBHSDP010000003">
    <property type="protein sequence ID" value="MFC4326493.1"/>
    <property type="molecule type" value="Genomic_DNA"/>
</dbReference>
<gene>
    <name evidence="2" type="ORF">ACFPC0_01335</name>
</gene>
<evidence type="ECO:0000313" key="3">
    <source>
        <dbReference type="Proteomes" id="UP001595824"/>
    </source>
</evidence>